<name>A0A9P9FBC2_9HYPO</name>
<comment type="caution">
    <text evidence="2">The sequence shown here is derived from an EMBL/GenBank/DDBJ whole genome shotgun (WGS) entry which is preliminary data.</text>
</comment>
<accession>A0A9P9FBC2</accession>
<sequence length="111" mass="12188">MCRIRGSKLSDDVEKRGVKHCTLQSGWDVEQKTSPPVAPCGSDANASQDATRPLKRNPRRETGSRPSMQSANSLSLASWICGWICGWVCGWVLEVEPGRSTVPKTRVAGRY</sequence>
<evidence type="ECO:0000256" key="1">
    <source>
        <dbReference type="SAM" id="MobiDB-lite"/>
    </source>
</evidence>
<evidence type="ECO:0000313" key="2">
    <source>
        <dbReference type="EMBL" id="KAH7157574.1"/>
    </source>
</evidence>
<organism evidence="2 3">
    <name type="scientific">Dactylonectria estremocensis</name>
    <dbReference type="NCBI Taxonomy" id="1079267"/>
    <lineage>
        <taxon>Eukaryota</taxon>
        <taxon>Fungi</taxon>
        <taxon>Dikarya</taxon>
        <taxon>Ascomycota</taxon>
        <taxon>Pezizomycotina</taxon>
        <taxon>Sordariomycetes</taxon>
        <taxon>Hypocreomycetidae</taxon>
        <taxon>Hypocreales</taxon>
        <taxon>Nectriaceae</taxon>
        <taxon>Dactylonectria</taxon>
    </lineage>
</organism>
<feature type="region of interest" description="Disordered" evidence="1">
    <location>
        <begin position="30"/>
        <end position="72"/>
    </location>
</feature>
<dbReference type="AlphaFoldDB" id="A0A9P9FBC2"/>
<dbReference type="EMBL" id="JAGMUU010000003">
    <property type="protein sequence ID" value="KAH7157574.1"/>
    <property type="molecule type" value="Genomic_DNA"/>
</dbReference>
<keyword evidence="3" id="KW-1185">Reference proteome</keyword>
<evidence type="ECO:0000313" key="3">
    <source>
        <dbReference type="Proteomes" id="UP000717696"/>
    </source>
</evidence>
<gene>
    <name evidence="2" type="ORF">B0J13DRAFT_520304</name>
</gene>
<protein>
    <submittedName>
        <fullName evidence="2">Uncharacterized protein</fullName>
    </submittedName>
</protein>
<dbReference type="Proteomes" id="UP000717696">
    <property type="component" value="Unassembled WGS sequence"/>
</dbReference>
<reference evidence="2" key="1">
    <citation type="journal article" date="2021" name="Nat. Commun.">
        <title>Genetic determinants of endophytism in the Arabidopsis root mycobiome.</title>
        <authorList>
            <person name="Mesny F."/>
            <person name="Miyauchi S."/>
            <person name="Thiergart T."/>
            <person name="Pickel B."/>
            <person name="Atanasova L."/>
            <person name="Karlsson M."/>
            <person name="Huettel B."/>
            <person name="Barry K.W."/>
            <person name="Haridas S."/>
            <person name="Chen C."/>
            <person name="Bauer D."/>
            <person name="Andreopoulos W."/>
            <person name="Pangilinan J."/>
            <person name="LaButti K."/>
            <person name="Riley R."/>
            <person name="Lipzen A."/>
            <person name="Clum A."/>
            <person name="Drula E."/>
            <person name="Henrissat B."/>
            <person name="Kohler A."/>
            <person name="Grigoriev I.V."/>
            <person name="Martin F.M."/>
            <person name="Hacquard S."/>
        </authorList>
    </citation>
    <scope>NUCLEOTIDE SEQUENCE</scope>
    <source>
        <strain evidence="2">MPI-CAGE-AT-0021</strain>
    </source>
</reference>
<proteinExistence type="predicted"/>